<dbReference type="PANTHER" id="PTHR21666:SF285">
    <property type="entry name" value="M23 FAMILY METALLOPEPTIDASE"/>
    <property type="match status" value="1"/>
</dbReference>
<dbReference type="SUPFAM" id="SSF51261">
    <property type="entry name" value="Duplicated hybrid motif"/>
    <property type="match status" value="1"/>
</dbReference>
<sequence length="566" mass="64309">MKKFCFLLFFCHALVAQEKYPKDYFRPPLDIPMQLSGNFGELRPNHFHAGFDYKTQQREGLPVYAAADGYVSRIKISTFGNGKTIYITHPNGYTTVYAHLQKAVGSIQELIKRRQYEEKSFEVEIFLKPNELSISKGQLIALSGNTGASEGPHLHFEIRDSKTEFIINPLFFGFDSFLKDTKKPQVAAVYAFPLDSQTSVNQSLRPIPINLTLQKDGTYLADPVLAQGKIGFGIIATDMDDVSFNKNGVFDVQAFYNGSPIYGYQFGTYSFDEMRYVNVLIDYPKYKKSQQRIQRLFRNAPFDLSIIKTDDNNGVISIVPNLSGTYRIEVADFFNNKTVISIPIAYDVKAAIIPKEATPSNYFIKAKKEYIFEKDNWTVTFPAHTFYDDFDLNLSVANKVLTLHDDSVPVHSNFSIQVQDSTHTTLEKEKMFLGRIEGGRISYNLTTIKENTFTTKVKTLGKYGLVLDNVNPIISISKPIEGKWITAQKELKLAIYDALSGIKSYNAYLNDQWILMEYDNKTRQLTHDFSDGIVAEGANILKVIVVDQMGNSTTFETRFFRSQIIK</sequence>
<dbReference type="PATRIC" id="fig|29536.5.peg.627"/>
<protein>
    <submittedName>
        <fullName evidence="2">Murein DD-endopeptidase MepM</fullName>
        <ecNumber evidence="2">3.4.24.-</ecNumber>
    </submittedName>
</protein>
<dbReference type="Gene3D" id="2.70.70.10">
    <property type="entry name" value="Glucose Permease (Domain IIA)"/>
    <property type="match status" value="1"/>
</dbReference>
<feature type="domain" description="M23ase beta-sheet core" evidence="1">
    <location>
        <begin position="47"/>
        <end position="106"/>
    </location>
</feature>
<evidence type="ECO:0000313" key="2">
    <source>
        <dbReference type="EMBL" id="OAZ04756.1"/>
    </source>
</evidence>
<dbReference type="PANTHER" id="PTHR21666">
    <property type="entry name" value="PEPTIDASE-RELATED"/>
    <property type="match status" value="1"/>
</dbReference>
<dbReference type="EMBL" id="JMTM01000017">
    <property type="protein sequence ID" value="OAZ04756.1"/>
    <property type="molecule type" value="Genomic_DNA"/>
</dbReference>
<organism evidence="2 3">
    <name type="scientific">Flavobacterium succinicans</name>
    <dbReference type="NCBI Taxonomy" id="29536"/>
    <lineage>
        <taxon>Bacteria</taxon>
        <taxon>Pseudomonadati</taxon>
        <taxon>Bacteroidota</taxon>
        <taxon>Flavobacteriia</taxon>
        <taxon>Flavobacteriales</taxon>
        <taxon>Flavobacteriaceae</taxon>
        <taxon>Flavobacterium</taxon>
    </lineage>
</organism>
<dbReference type="AlphaFoldDB" id="A0A199XU42"/>
<feature type="domain" description="M23ase beta-sheet core" evidence="1">
    <location>
        <begin position="133"/>
        <end position="163"/>
    </location>
</feature>
<keyword evidence="3" id="KW-1185">Reference proteome</keyword>
<dbReference type="CDD" id="cd12797">
    <property type="entry name" value="M23_peptidase"/>
    <property type="match status" value="1"/>
</dbReference>
<dbReference type="RefSeq" id="WP_064714476.1">
    <property type="nucleotide sequence ID" value="NZ_JMTM01000017.1"/>
</dbReference>
<evidence type="ECO:0000313" key="3">
    <source>
        <dbReference type="Proteomes" id="UP000093807"/>
    </source>
</evidence>
<dbReference type="InterPro" id="IPR016047">
    <property type="entry name" value="M23ase_b-sheet_dom"/>
</dbReference>
<dbReference type="Proteomes" id="UP000093807">
    <property type="component" value="Unassembled WGS sequence"/>
</dbReference>
<proteinExistence type="predicted"/>
<dbReference type="InterPro" id="IPR011055">
    <property type="entry name" value="Dup_hybrid_motif"/>
</dbReference>
<accession>A0A199XU42</accession>
<evidence type="ECO:0000259" key="1">
    <source>
        <dbReference type="Pfam" id="PF01551"/>
    </source>
</evidence>
<dbReference type="Pfam" id="PF01551">
    <property type="entry name" value="Peptidase_M23"/>
    <property type="match status" value="2"/>
</dbReference>
<gene>
    <name evidence="2" type="primary">mepM_2</name>
    <name evidence="2" type="ORF">FLB_06040</name>
</gene>
<reference evidence="2 3" key="1">
    <citation type="submission" date="2016-06" db="EMBL/GenBank/DDBJ databases">
        <title>Draft genome sequence of Flavobacterium succinicans strain DD5b.</title>
        <authorList>
            <person name="Poehlein A."/>
            <person name="Daniel R."/>
            <person name="Simeonova D.D."/>
        </authorList>
    </citation>
    <scope>NUCLEOTIDE SEQUENCE [LARGE SCALE GENOMIC DNA]</scope>
    <source>
        <strain evidence="2 3">DD5b</strain>
    </source>
</reference>
<dbReference type="OrthoDB" id="9810477at2"/>
<keyword evidence="2" id="KW-0378">Hydrolase</keyword>
<dbReference type="GO" id="GO:0004222">
    <property type="term" value="F:metalloendopeptidase activity"/>
    <property type="evidence" value="ECO:0007669"/>
    <property type="project" value="TreeGrafter"/>
</dbReference>
<name>A0A199XU42_9FLAO</name>
<dbReference type="EC" id="3.4.24.-" evidence="2"/>
<dbReference type="InterPro" id="IPR050570">
    <property type="entry name" value="Cell_wall_metabolism_enzyme"/>
</dbReference>
<comment type="caution">
    <text evidence="2">The sequence shown here is derived from an EMBL/GenBank/DDBJ whole genome shotgun (WGS) entry which is preliminary data.</text>
</comment>